<name>A0ABU3BU22_9BACT</name>
<gene>
    <name evidence="1" type="ORF">RM540_13605</name>
</gene>
<dbReference type="Proteomes" id="UP001267426">
    <property type="component" value="Unassembled WGS sequence"/>
</dbReference>
<keyword evidence="2" id="KW-1185">Reference proteome</keyword>
<protein>
    <recommendedName>
        <fullName evidence="3">Addiction module component</fullName>
    </recommendedName>
</protein>
<proteinExistence type="predicted"/>
<evidence type="ECO:0000313" key="2">
    <source>
        <dbReference type="Proteomes" id="UP001267426"/>
    </source>
</evidence>
<accession>A0ABU3BU22</accession>
<dbReference type="EMBL" id="JAVRHT010000038">
    <property type="protein sequence ID" value="MDT0632791.1"/>
    <property type="molecule type" value="Genomic_DNA"/>
</dbReference>
<sequence>MTALLQDAIDRLRRLPQRDQEFYARQLLKELDADERWDELFAHTSPAHWTSMVAEARQDAADNGTLSLDELKASL</sequence>
<organism evidence="1 2">
    <name type="scientific">Rubrivirga litoralis</name>
    <dbReference type="NCBI Taxonomy" id="3075598"/>
    <lineage>
        <taxon>Bacteria</taxon>
        <taxon>Pseudomonadati</taxon>
        <taxon>Rhodothermota</taxon>
        <taxon>Rhodothermia</taxon>
        <taxon>Rhodothermales</taxon>
        <taxon>Rubricoccaceae</taxon>
        <taxon>Rubrivirga</taxon>
    </lineage>
</organism>
<evidence type="ECO:0000313" key="1">
    <source>
        <dbReference type="EMBL" id="MDT0632791.1"/>
    </source>
</evidence>
<dbReference type="RefSeq" id="WP_311665030.1">
    <property type="nucleotide sequence ID" value="NZ_JAVRHT010000038.1"/>
</dbReference>
<evidence type="ECO:0008006" key="3">
    <source>
        <dbReference type="Google" id="ProtNLM"/>
    </source>
</evidence>
<reference evidence="1 2" key="1">
    <citation type="submission" date="2023-09" db="EMBL/GenBank/DDBJ databases">
        <authorList>
            <person name="Rey-Velasco X."/>
        </authorList>
    </citation>
    <scope>NUCLEOTIDE SEQUENCE [LARGE SCALE GENOMIC DNA]</scope>
    <source>
        <strain evidence="1 2">F394</strain>
    </source>
</reference>
<comment type="caution">
    <text evidence="1">The sequence shown here is derived from an EMBL/GenBank/DDBJ whole genome shotgun (WGS) entry which is preliminary data.</text>
</comment>